<dbReference type="PANTHER" id="PTHR30535:SF4">
    <property type="entry name" value="HEMIN-BINDING PERIPLASMIC PROTEIN HMUT"/>
    <property type="match status" value="1"/>
</dbReference>
<organism evidence="3 4">
    <name type="scientific">Chelatococcus caeni</name>
    <dbReference type="NCBI Taxonomy" id="1348468"/>
    <lineage>
        <taxon>Bacteria</taxon>
        <taxon>Pseudomonadati</taxon>
        <taxon>Pseudomonadota</taxon>
        <taxon>Alphaproteobacteria</taxon>
        <taxon>Hyphomicrobiales</taxon>
        <taxon>Chelatococcaceae</taxon>
        <taxon>Chelatococcus</taxon>
    </lineage>
</organism>
<reference evidence="3 4" key="1">
    <citation type="submission" date="2020-08" db="EMBL/GenBank/DDBJ databases">
        <title>Genomic Encyclopedia of Type Strains, Phase IV (KMG-IV): sequencing the most valuable type-strain genomes for metagenomic binning, comparative biology and taxonomic classification.</title>
        <authorList>
            <person name="Goeker M."/>
        </authorList>
    </citation>
    <scope>NUCLEOTIDE SEQUENCE [LARGE SCALE GENOMIC DNA]</scope>
    <source>
        <strain evidence="3 4">DSM 103737</strain>
    </source>
</reference>
<evidence type="ECO:0000259" key="2">
    <source>
        <dbReference type="PROSITE" id="PS50983"/>
    </source>
</evidence>
<gene>
    <name evidence="3" type="ORF">GGR16_003556</name>
</gene>
<evidence type="ECO:0000313" key="4">
    <source>
        <dbReference type="Proteomes" id="UP000577362"/>
    </source>
</evidence>
<dbReference type="Pfam" id="PF01497">
    <property type="entry name" value="Peripla_BP_2"/>
    <property type="match status" value="1"/>
</dbReference>
<comment type="caution">
    <text evidence="3">The sequence shown here is derived from an EMBL/GenBank/DDBJ whole genome shotgun (WGS) entry which is preliminary data.</text>
</comment>
<accession>A0A840C4X3</accession>
<evidence type="ECO:0000256" key="1">
    <source>
        <dbReference type="SAM" id="SignalP"/>
    </source>
</evidence>
<protein>
    <submittedName>
        <fullName evidence="3">Iron complex transport system substrate-binding protein</fullName>
    </submittedName>
</protein>
<dbReference type="PROSITE" id="PS50983">
    <property type="entry name" value="FE_B12_PBP"/>
    <property type="match status" value="1"/>
</dbReference>
<dbReference type="PANTHER" id="PTHR30535">
    <property type="entry name" value="VITAMIN B12-BINDING PROTEIN"/>
    <property type="match status" value="1"/>
</dbReference>
<dbReference type="InterPro" id="IPR050902">
    <property type="entry name" value="ABC_Transporter_SBP"/>
</dbReference>
<dbReference type="SUPFAM" id="SSF53807">
    <property type="entry name" value="Helical backbone' metal receptor"/>
    <property type="match status" value="1"/>
</dbReference>
<dbReference type="EMBL" id="JACIEN010000004">
    <property type="protein sequence ID" value="MBB4018509.1"/>
    <property type="molecule type" value="Genomic_DNA"/>
</dbReference>
<evidence type="ECO:0000313" key="3">
    <source>
        <dbReference type="EMBL" id="MBB4018509.1"/>
    </source>
</evidence>
<feature type="signal peptide" evidence="1">
    <location>
        <begin position="1"/>
        <end position="32"/>
    </location>
</feature>
<feature type="chain" id="PRO_5032427974" evidence="1">
    <location>
        <begin position="33"/>
        <end position="305"/>
    </location>
</feature>
<dbReference type="RefSeq" id="WP_019402062.1">
    <property type="nucleotide sequence ID" value="NZ_JACIEN010000004.1"/>
</dbReference>
<dbReference type="Proteomes" id="UP000577362">
    <property type="component" value="Unassembled WGS sequence"/>
</dbReference>
<name>A0A840C4X3_9HYPH</name>
<keyword evidence="1" id="KW-0732">Signal</keyword>
<dbReference type="AlphaFoldDB" id="A0A840C4X3"/>
<proteinExistence type="predicted"/>
<dbReference type="InterPro" id="IPR002491">
    <property type="entry name" value="ABC_transptr_periplasmic_BD"/>
</dbReference>
<dbReference type="CDD" id="cd01149">
    <property type="entry name" value="HutB"/>
    <property type="match status" value="1"/>
</dbReference>
<keyword evidence="4" id="KW-1185">Reference proteome</keyword>
<dbReference type="Gene3D" id="3.40.50.1980">
    <property type="entry name" value="Nitrogenase molybdenum iron protein domain"/>
    <property type="match status" value="2"/>
</dbReference>
<sequence>MTGRLQHLLSRRALNGLLATALLLAPAPLALAQAGEPPGGNRIVAVGGAVTEILYALGLEARIAAVDTTSTFPEQALKEKPNVGYVRALPAEGIIALNPSHVIAIGNAGPPDAIRLIKETGVPFTQLPDEPTPEGIVGKIETIGRLTGTEAKADVLAAEVRRSFADLAATRERIEKPVKALFVLAMQNGRPLVGGHATSADAILRLAGAENAAGAIEGFKPMTDEAIIAAAPDVIVMMANGGHAAGRAEEVFAAPAFAGTPAASRRALVTMDGQLVLGFGPRAPQAAGELMRAFYPALATGEKAP</sequence>
<feature type="domain" description="Fe/B12 periplasmic-binding" evidence="2">
    <location>
        <begin position="42"/>
        <end position="298"/>
    </location>
</feature>